<proteinExistence type="predicted"/>
<protein>
    <submittedName>
        <fullName evidence="2">Uncharacterized protein</fullName>
    </submittedName>
</protein>
<evidence type="ECO:0000313" key="2">
    <source>
        <dbReference type="EMBL" id="EFX04887.1"/>
    </source>
</evidence>
<reference evidence="2 3" key="1">
    <citation type="journal article" date="2011" name="Proc. Natl. Acad. Sci. U.S.A.">
        <title>Genome and transcriptome analyses of the mountain pine beetle-fungal symbiont Grosmannia clavigera, a lodgepole pine pathogen.</title>
        <authorList>
            <person name="DiGuistini S."/>
            <person name="Wang Y."/>
            <person name="Liao N.Y."/>
            <person name="Taylor G."/>
            <person name="Tanguay P."/>
            <person name="Feau N."/>
            <person name="Henrissat B."/>
            <person name="Chan S.K."/>
            <person name="Hesse-Orce U."/>
            <person name="Alamouti S.M."/>
            <person name="Tsui C.K.M."/>
            <person name="Docking R.T."/>
            <person name="Levasseur A."/>
            <person name="Haridas S."/>
            <person name="Robertson G."/>
            <person name="Birol I."/>
            <person name="Holt R.A."/>
            <person name="Marra M.A."/>
            <person name="Hamelin R.C."/>
            <person name="Hirst M."/>
            <person name="Jones S.J.M."/>
            <person name="Bohlmann J."/>
            <person name="Breuil C."/>
        </authorList>
    </citation>
    <scope>NUCLEOTIDE SEQUENCE [LARGE SCALE GENOMIC DNA]</scope>
    <source>
        <strain evidence="3">kw1407 / UAMH 11150</strain>
    </source>
</reference>
<organism evidence="3">
    <name type="scientific">Grosmannia clavigera (strain kw1407 / UAMH 11150)</name>
    <name type="common">Blue stain fungus</name>
    <name type="synonym">Graphiocladiella clavigera</name>
    <dbReference type="NCBI Taxonomy" id="655863"/>
    <lineage>
        <taxon>Eukaryota</taxon>
        <taxon>Fungi</taxon>
        <taxon>Dikarya</taxon>
        <taxon>Ascomycota</taxon>
        <taxon>Pezizomycotina</taxon>
        <taxon>Sordariomycetes</taxon>
        <taxon>Sordariomycetidae</taxon>
        <taxon>Ophiostomatales</taxon>
        <taxon>Ophiostomataceae</taxon>
        <taxon>Leptographium</taxon>
    </lineage>
</organism>
<dbReference type="HOGENOM" id="CLU_2589996_0_0_1"/>
<dbReference type="GeneID" id="25978439"/>
<gene>
    <name evidence="2" type="ORF">CMQ_5149</name>
</gene>
<dbReference type="RefSeq" id="XP_014174369.1">
    <property type="nucleotide sequence ID" value="XM_014318894.1"/>
</dbReference>
<accession>F0XB69</accession>
<evidence type="ECO:0000256" key="1">
    <source>
        <dbReference type="SAM" id="MobiDB-lite"/>
    </source>
</evidence>
<feature type="region of interest" description="Disordered" evidence="1">
    <location>
        <begin position="59"/>
        <end position="80"/>
    </location>
</feature>
<evidence type="ECO:0000313" key="3">
    <source>
        <dbReference type="Proteomes" id="UP000007796"/>
    </source>
</evidence>
<dbReference type="Proteomes" id="UP000007796">
    <property type="component" value="Unassembled WGS sequence"/>
</dbReference>
<keyword evidence="3" id="KW-1185">Reference proteome</keyword>
<dbReference type="EMBL" id="GL629756">
    <property type="protein sequence ID" value="EFX04887.1"/>
    <property type="molecule type" value="Genomic_DNA"/>
</dbReference>
<name>F0XB69_GROCL</name>
<dbReference type="AlphaFoldDB" id="F0XB69"/>
<dbReference type="InParanoid" id="F0XB69"/>
<sequence length="80" mass="8639">MICKFKGRPADHLPEPLLGAGDGYADYLCISPDDRTTTWLQDPSSSSPNRFVPIGQIVSSQTSDTEPTSLVPNNFPASTQ</sequence>